<sequence length="51" mass="5807">MTSQHFKTRRGQLCWVPDIGGLFYSSRGPRLREDDSLMAALASGYIIDIYI</sequence>
<reference evidence="1" key="1">
    <citation type="submission" date="2016-08" db="EMBL/GenBank/DDBJ databases">
        <authorList>
            <person name="Seilhamer J.J."/>
        </authorList>
    </citation>
    <scope>NUCLEOTIDE SEQUENCE</scope>
    <source>
        <strain evidence="1">86</strain>
    </source>
</reference>
<evidence type="ECO:0000313" key="1">
    <source>
        <dbReference type="EMBL" id="SCM76837.1"/>
    </source>
</evidence>
<name>A0A212LH91_9HYPH</name>
<gene>
    <name evidence="1" type="ORF">KL86PLE_40642</name>
</gene>
<accession>A0A212LH91</accession>
<proteinExistence type="predicted"/>
<protein>
    <submittedName>
        <fullName evidence="1">Uncharacterized protein</fullName>
    </submittedName>
</protein>
<dbReference type="AlphaFoldDB" id="A0A212LH91"/>
<organism evidence="1">
    <name type="scientific">uncultured Pleomorphomonas sp</name>
    <dbReference type="NCBI Taxonomy" id="442121"/>
    <lineage>
        <taxon>Bacteria</taxon>
        <taxon>Pseudomonadati</taxon>
        <taxon>Pseudomonadota</taxon>
        <taxon>Alphaproteobacteria</taxon>
        <taxon>Hyphomicrobiales</taxon>
        <taxon>Pleomorphomonadaceae</taxon>
        <taxon>Pleomorphomonas</taxon>
        <taxon>environmental samples</taxon>
    </lineage>
</organism>
<dbReference type="EMBL" id="FMJD01000008">
    <property type="protein sequence ID" value="SCM76837.1"/>
    <property type="molecule type" value="Genomic_DNA"/>
</dbReference>